<keyword evidence="3" id="KW-0560">Oxidoreductase</keyword>
<dbReference type="Gene3D" id="1.10.630.10">
    <property type="entry name" value="Cytochrome P450"/>
    <property type="match status" value="1"/>
</dbReference>
<dbReference type="PRINTS" id="PR00385">
    <property type="entry name" value="P450"/>
</dbReference>
<comment type="cofactor">
    <cofactor evidence="1">
        <name>heme</name>
        <dbReference type="ChEBI" id="CHEBI:30413"/>
    </cofactor>
</comment>
<evidence type="ECO:0000313" key="5">
    <source>
        <dbReference type="Proteomes" id="UP001595536"/>
    </source>
</evidence>
<protein>
    <submittedName>
        <fullName evidence="4">Cytochrome P450</fullName>
    </submittedName>
</protein>
<evidence type="ECO:0000256" key="2">
    <source>
        <dbReference type="ARBA" id="ARBA00010617"/>
    </source>
</evidence>
<dbReference type="InterPro" id="IPR017972">
    <property type="entry name" value="Cyt_P450_CS"/>
</dbReference>
<dbReference type="Pfam" id="PF00067">
    <property type="entry name" value="p450"/>
    <property type="match status" value="1"/>
</dbReference>
<dbReference type="CDD" id="cd11033">
    <property type="entry name" value="CYP142-like"/>
    <property type="match status" value="1"/>
</dbReference>
<dbReference type="RefSeq" id="WP_376831590.1">
    <property type="nucleotide sequence ID" value="NZ_JBHLWR010000006.1"/>
</dbReference>
<dbReference type="PANTHER" id="PTHR46696:SF4">
    <property type="entry name" value="BIOTIN BIOSYNTHESIS CYTOCHROME P450"/>
    <property type="match status" value="1"/>
</dbReference>
<dbReference type="InterPro" id="IPR002397">
    <property type="entry name" value="Cyt_P450_B"/>
</dbReference>
<organism evidence="4 5">
    <name type="scientific">Camelimonas abortus</name>
    <dbReference type="NCBI Taxonomy" id="1017184"/>
    <lineage>
        <taxon>Bacteria</taxon>
        <taxon>Pseudomonadati</taxon>
        <taxon>Pseudomonadota</taxon>
        <taxon>Alphaproteobacteria</taxon>
        <taxon>Hyphomicrobiales</taxon>
        <taxon>Chelatococcaceae</taxon>
        <taxon>Camelimonas</taxon>
    </lineage>
</organism>
<evidence type="ECO:0000256" key="1">
    <source>
        <dbReference type="ARBA" id="ARBA00001971"/>
    </source>
</evidence>
<dbReference type="SUPFAM" id="SSF48264">
    <property type="entry name" value="Cytochrome P450"/>
    <property type="match status" value="1"/>
</dbReference>
<keyword evidence="3" id="KW-0349">Heme</keyword>
<dbReference type="EMBL" id="JBHRUV010000017">
    <property type="protein sequence ID" value="MFC3265563.1"/>
    <property type="molecule type" value="Genomic_DNA"/>
</dbReference>
<dbReference type="PRINTS" id="PR00359">
    <property type="entry name" value="BP450"/>
</dbReference>
<keyword evidence="3" id="KW-0479">Metal-binding</keyword>
<dbReference type="PANTHER" id="PTHR46696">
    <property type="entry name" value="P450, PUTATIVE (EUROFUNG)-RELATED"/>
    <property type="match status" value="1"/>
</dbReference>
<evidence type="ECO:0000313" key="4">
    <source>
        <dbReference type="EMBL" id="MFC3265563.1"/>
    </source>
</evidence>
<accession>A0ABV7LEG3</accession>
<dbReference type="Proteomes" id="UP001595536">
    <property type="component" value="Unassembled WGS sequence"/>
</dbReference>
<name>A0ABV7LEG3_9HYPH</name>
<gene>
    <name evidence="4" type="ORF">ACFOEX_04175</name>
</gene>
<sequence length="451" mass="50568">MTQQTAAAAGNGAPAHDPAIDIPQEIAVKLVRPECYANGETAEAHRWLRANNPLGRASVEGYDPFWVVTKHEDLAYISRNNKLFLSGERQTTLTDKAGDRRAREITGGSPHLVRTLVQMDAPDHPKYRGLTQSWFMPQNLKKLENLVRDIARKNVRKFLETNGQCDFVKDVALAYPLHVIMSILGVPEEDEPRMLRLTQELFGARDPEQARVFGEMTSDQLAMILKMVLDDFANYFNAISEARRKEPKDDLATVIANAMVDGEPISPREAAGYYTIVATAGHDTTSSTTAWAMSVLADRPDILQQLKQDPSRIGAFIDEAIRWATPVKTFMRSASEDTELRGRKIARGDWIMLCYESANRDEEVFENPYEFRLDRTPNRQIAFGGGAHVCLGQHLARLEMRILYEELLPHIASVRRNGEMKISEGVFVIGPKTLPIAWERDNSAPPLAEAA</sequence>
<keyword evidence="5" id="KW-1185">Reference proteome</keyword>
<proteinExistence type="inferred from homology"/>
<comment type="caution">
    <text evidence="4">The sequence shown here is derived from an EMBL/GenBank/DDBJ whole genome shotgun (WGS) entry which is preliminary data.</text>
</comment>
<dbReference type="PROSITE" id="PS00086">
    <property type="entry name" value="CYTOCHROME_P450"/>
    <property type="match status" value="1"/>
</dbReference>
<reference evidence="5" key="1">
    <citation type="journal article" date="2019" name="Int. J. Syst. Evol. Microbiol.">
        <title>The Global Catalogue of Microorganisms (GCM) 10K type strain sequencing project: providing services to taxonomists for standard genome sequencing and annotation.</title>
        <authorList>
            <consortium name="The Broad Institute Genomics Platform"/>
            <consortium name="The Broad Institute Genome Sequencing Center for Infectious Disease"/>
            <person name="Wu L."/>
            <person name="Ma J."/>
        </authorList>
    </citation>
    <scope>NUCLEOTIDE SEQUENCE [LARGE SCALE GENOMIC DNA]</scope>
    <source>
        <strain evidence="5">CCM 7941</strain>
    </source>
</reference>
<keyword evidence="3" id="KW-0408">Iron</keyword>
<dbReference type="InterPro" id="IPR036396">
    <property type="entry name" value="Cyt_P450_sf"/>
</dbReference>
<evidence type="ECO:0000256" key="3">
    <source>
        <dbReference type="RuleBase" id="RU000461"/>
    </source>
</evidence>
<comment type="similarity">
    <text evidence="2 3">Belongs to the cytochrome P450 family.</text>
</comment>
<keyword evidence="3" id="KW-0503">Monooxygenase</keyword>
<dbReference type="InterPro" id="IPR001128">
    <property type="entry name" value="Cyt_P450"/>
</dbReference>